<keyword evidence="3" id="KW-1185">Reference proteome</keyword>
<evidence type="ECO:0000313" key="2">
    <source>
        <dbReference type="EMBL" id="KAK0624494.1"/>
    </source>
</evidence>
<dbReference type="AlphaFoldDB" id="A0AA39WZH1"/>
<protein>
    <submittedName>
        <fullName evidence="2">Uncharacterized protein</fullName>
    </submittedName>
</protein>
<keyword evidence="1" id="KW-0732">Signal</keyword>
<sequence>MHFSLVGACFLLAATLGQASPVEPQPRNVSNDLFWLSKRCCILCDNPYARCGEKDKREPVDSLGEALFGPVKRDEAAPSGLIKRCCILCDNPHVRCGSNDKREAVNTLEEALFGAYQQ</sequence>
<accession>A0AA39WZH1</accession>
<comment type="caution">
    <text evidence="2">The sequence shown here is derived from an EMBL/GenBank/DDBJ whole genome shotgun (WGS) entry which is preliminary data.</text>
</comment>
<feature type="chain" id="PRO_5041317914" evidence="1">
    <location>
        <begin position="20"/>
        <end position="118"/>
    </location>
</feature>
<evidence type="ECO:0000313" key="3">
    <source>
        <dbReference type="Proteomes" id="UP001175001"/>
    </source>
</evidence>
<name>A0AA39WZH1_9PEZI</name>
<dbReference type="Proteomes" id="UP001175001">
    <property type="component" value="Unassembled WGS sequence"/>
</dbReference>
<dbReference type="EMBL" id="JAUJDW010000147">
    <property type="protein sequence ID" value="KAK0624494.1"/>
    <property type="molecule type" value="Genomic_DNA"/>
</dbReference>
<proteinExistence type="predicted"/>
<gene>
    <name evidence="2" type="ORF">DIS24_g11161</name>
</gene>
<reference evidence="2" key="1">
    <citation type="submission" date="2023-06" db="EMBL/GenBank/DDBJ databases">
        <title>Multi-omics analyses reveal the molecular pathogenesis toolkit of Lasiodiplodia hormozganensis, a cross-kingdom pathogen.</title>
        <authorList>
            <person name="Felix C."/>
            <person name="Meneses R."/>
            <person name="Goncalves M.F.M."/>
            <person name="Tilleman L."/>
            <person name="Duarte A.S."/>
            <person name="Jorrin-Novo J.V."/>
            <person name="Van De Peer Y."/>
            <person name="Deforce D."/>
            <person name="Van Nieuwerburgh F."/>
            <person name="Esteves A.C."/>
            <person name="Alves A."/>
        </authorList>
    </citation>
    <scope>NUCLEOTIDE SEQUENCE</scope>
    <source>
        <strain evidence="2">CBS 339.90</strain>
    </source>
</reference>
<evidence type="ECO:0000256" key="1">
    <source>
        <dbReference type="SAM" id="SignalP"/>
    </source>
</evidence>
<organism evidence="2 3">
    <name type="scientific">Lasiodiplodia hormozganensis</name>
    <dbReference type="NCBI Taxonomy" id="869390"/>
    <lineage>
        <taxon>Eukaryota</taxon>
        <taxon>Fungi</taxon>
        <taxon>Dikarya</taxon>
        <taxon>Ascomycota</taxon>
        <taxon>Pezizomycotina</taxon>
        <taxon>Dothideomycetes</taxon>
        <taxon>Dothideomycetes incertae sedis</taxon>
        <taxon>Botryosphaeriales</taxon>
        <taxon>Botryosphaeriaceae</taxon>
        <taxon>Lasiodiplodia</taxon>
    </lineage>
</organism>
<feature type="signal peptide" evidence="1">
    <location>
        <begin position="1"/>
        <end position="19"/>
    </location>
</feature>